<protein>
    <submittedName>
        <fullName evidence="1">Uncharacterized protein</fullName>
    </submittedName>
</protein>
<accession>A0A2S6GM10</accession>
<keyword evidence="2" id="KW-1185">Reference proteome</keyword>
<evidence type="ECO:0000313" key="1">
    <source>
        <dbReference type="EMBL" id="PPK66181.1"/>
    </source>
</evidence>
<sequence length="238" mass="27182">MKAVRPRANDLVLTAMVVPAPRLGDDGLHPRRVQVLLHGERMERRRRQLLPRRTGRLPLPRELVLQSEIRRSRWVQVLGKIHLLSWTMGQDDVHRSRHPFLLRQVRRVDRWDDLVSSWVVDLEAALGPEVHDPLVRPWLEEVFDSHGSAPAWYVEKLAAQRQQDLVAELVPAVLDQAEAELGHRPEMPVDGDTVGHDQIWAVTRELALVSIADAIQSLIASRDRVIWPVSPFHPAVTS</sequence>
<name>A0A2S6GM10_9PSEU</name>
<dbReference type="AlphaFoldDB" id="A0A2S6GM10"/>
<dbReference type="Proteomes" id="UP000239203">
    <property type="component" value="Unassembled WGS sequence"/>
</dbReference>
<comment type="caution">
    <text evidence="1">The sequence shown here is derived from an EMBL/GenBank/DDBJ whole genome shotgun (WGS) entry which is preliminary data.</text>
</comment>
<organism evidence="1 2">
    <name type="scientific">Actinokineospora auranticolor</name>
    <dbReference type="NCBI Taxonomy" id="155976"/>
    <lineage>
        <taxon>Bacteria</taxon>
        <taxon>Bacillati</taxon>
        <taxon>Actinomycetota</taxon>
        <taxon>Actinomycetes</taxon>
        <taxon>Pseudonocardiales</taxon>
        <taxon>Pseudonocardiaceae</taxon>
        <taxon>Actinokineospora</taxon>
    </lineage>
</organism>
<evidence type="ECO:0000313" key="2">
    <source>
        <dbReference type="Proteomes" id="UP000239203"/>
    </source>
</evidence>
<dbReference type="EMBL" id="PTIX01000011">
    <property type="protein sequence ID" value="PPK66181.1"/>
    <property type="molecule type" value="Genomic_DNA"/>
</dbReference>
<reference evidence="1 2" key="1">
    <citation type="submission" date="2018-02" db="EMBL/GenBank/DDBJ databases">
        <title>Genomic Encyclopedia of Archaeal and Bacterial Type Strains, Phase II (KMG-II): from individual species to whole genera.</title>
        <authorList>
            <person name="Goeker M."/>
        </authorList>
    </citation>
    <scope>NUCLEOTIDE SEQUENCE [LARGE SCALE GENOMIC DNA]</scope>
    <source>
        <strain evidence="1 2">YU 961-1</strain>
    </source>
</reference>
<proteinExistence type="predicted"/>
<gene>
    <name evidence="1" type="ORF">CLV40_111145</name>
</gene>